<accession>A0A2P7BNS2</accession>
<protein>
    <submittedName>
        <fullName evidence="1">Uncharacterized protein</fullName>
    </submittedName>
</protein>
<proteinExistence type="predicted"/>
<evidence type="ECO:0000313" key="2">
    <source>
        <dbReference type="Proteomes" id="UP000241444"/>
    </source>
</evidence>
<gene>
    <name evidence="1" type="ORF">CU102_14300</name>
</gene>
<sequence>MPMHIAWKRTVIGGEELRYDFCAYVVGNINIARIYRTKDPDGHFVWSVNMTIGDSFSRLCNTPL</sequence>
<evidence type="ECO:0000313" key="1">
    <source>
        <dbReference type="EMBL" id="PSH68103.1"/>
    </source>
</evidence>
<keyword evidence="2" id="KW-1185">Reference proteome</keyword>
<organism evidence="1 2">
    <name type="scientific">Phyllobacterium brassicacearum</name>
    <dbReference type="NCBI Taxonomy" id="314235"/>
    <lineage>
        <taxon>Bacteria</taxon>
        <taxon>Pseudomonadati</taxon>
        <taxon>Pseudomonadota</taxon>
        <taxon>Alphaproteobacteria</taxon>
        <taxon>Hyphomicrobiales</taxon>
        <taxon>Phyllobacteriaceae</taxon>
        <taxon>Phyllobacterium</taxon>
    </lineage>
</organism>
<dbReference type="AlphaFoldDB" id="A0A2P7BNS2"/>
<reference evidence="2" key="1">
    <citation type="submission" date="2017-11" db="EMBL/GenBank/DDBJ databases">
        <authorList>
            <person name="Kuznetsova I."/>
            <person name="Sazanova A."/>
            <person name="Chirak E."/>
            <person name="Safronova V."/>
            <person name="Willems A."/>
        </authorList>
    </citation>
    <scope>NUCLEOTIDE SEQUENCE [LARGE SCALE GENOMIC DNA]</scope>
    <source>
        <strain evidence="2">STM 196</strain>
    </source>
</reference>
<dbReference type="RefSeq" id="WP_133624551.1">
    <property type="nucleotide sequence ID" value="NZ_SNYE01000009.1"/>
</dbReference>
<comment type="caution">
    <text evidence="1">The sequence shown here is derived from an EMBL/GenBank/DDBJ whole genome shotgun (WGS) entry which is preliminary data.</text>
</comment>
<dbReference type="Proteomes" id="UP000241444">
    <property type="component" value="Unassembled WGS sequence"/>
</dbReference>
<name>A0A2P7BNS2_9HYPH</name>
<dbReference type="EMBL" id="PGGO01000010">
    <property type="protein sequence ID" value="PSH68103.1"/>
    <property type="molecule type" value="Genomic_DNA"/>
</dbReference>